<evidence type="ECO:0000313" key="5">
    <source>
        <dbReference type="Proteomes" id="UP000075502"/>
    </source>
</evidence>
<feature type="domain" description="Peptidoglycan beta-N-acetylmuramidase NamZ C-terminal" evidence="2">
    <location>
        <begin position="236"/>
        <end position="376"/>
    </location>
</feature>
<evidence type="ECO:0000259" key="2">
    <source>
        <dbReference type="Pfam" id="PF20732"/>
    </source>
</evidence>
<dbReference type="Gene3D" id="3.40.50.12170">
    <property type="entry name" value="Uncharacterised protein PF07075, DUF1343"/>
    <property type="match status" value="1"/>
</dbReference>
<evidence type="ECO:0008006" key="7">
    <source>
        <dbReference type="Google" id="ProtNLM"/>
    </source>
</evidence>
<accession>A0A150P500</accession>
<dbReference type="GO" id="GO:0033922">
    <property type="term" value="F:peptidoglycan beta-N-acetylmuramidase activity"/>
    <property type="evidence" value="ECO:0007669"/>
    <property type="project" value="InterPro"/>
</dbReference>
<dbReference type="InterPro" id="IPR008302">
    <property type="entry name" value="NamZ"/>
</dbReference>
<comment type="caution">
    <text evidence="3">The sequence shown here is derived from an EMBL/GenBank/DDBJ whole genome shotgun (WGS) entry which is preliminary data.</text>
</comment>
<dbReference type="EMBL" id="JEME01000730">
    <property type="protein sequence ID" value="KYG09276.1"/>
    <property type="molecule type" value="Genomic_DNA"/>
</dbReference>
<name>A0A150P500_SORCE</name>
<dbReference type="InterPro" id="IPR048503">
    <property type="entry name" value="NamZ_C"/>
</dbReference>
<sequence length="401" mass="43236">MHVGLDRLPDLSQLQRIRSARLGVLAHPASVDHELTHIAFVLERLGVRPRLYFGPEHGYGGEAQDMAAVTSAVDARSGARIVSLYGDRFEDLSPSAEDLAEIDLLLIDLADVGARYYTFVWTALLALRAAHAAGVHVVLLDRPNPIGCAPESVEGATQAPGFLSFVGLEPVPIRHALTVGELVALFARREGIPLGDVACGLQVVAVEEHRREALAAEWDRPFVLPSPNMPTADTALVYPGGCLIEGTNLSEGRGTTRPFEIVGAPWLDGRDLAARLASTGLLGFIARPLTFRPTFQKHAGKTCGGVQIHVTDPRTFRPVATYLALTAFAHRQQPEQFRFRTERYEYVDTIPAFDLLTGSAAARLAIEAGEDPLAIALEASRPDPAWPEVMREAQAALAAAG</sequence>
<evidence type="ECO:0000313" key="4">
    <source>
        <dbReference type="EMBL" id="KYG09276.1"/>
    </source>
</evidence>
<gene>
    <name evidence="3" type="ORF">BE04_13070</name>
    <name evidence="4" type="ORF">BE21_18805</name>
</gene>
<dbReference type="Pfam" id="PF07075">
    <property type="entry name" value="NamZ_N"/>
    <property type="match status" value="1"/>
</dbReference>
<dbReference type="Proteomes" id="UP000075502">
    <property type="component" value="Unassembled WGS sequence"/>
</dbReference>
<proteinExistence type="predicted"/>
<dbReference type="Pfam" id="PF20732">
    <property type="entry name" value="NamZ_C"/>
    <property type="match status" value="1"/>
</dbReference>
<dbReference type="PIRSF" id="PIRSF016719">
    <property type="entry name" value="UCP016719"/>
    <property type="match status" value="1"/>
</dbReference>
<dbReference type="Gene3D" id="3.90.1150.140">
    <property type="match status" value="1"/>
</dbReference>
<evidence type="ECO:0000313" key="3">
    <source>
        <dbReference type="EMBL" id="KYF50784.1"/>
    </source>
</evidence>
<dbReference type="AlphaFoldDB" id="A0A150P500"/>
<dbReference type="PANTHER" id="PTHR42915">
    <property type="entry name" value="HYPOTHETICAL 460 KDA PROTEIN IN FEUA-SIGW INTERGENIC REGION [PRECURSOR]"/>
    <property type="match status" value="1"/>
</dbReference>
<feature type="domain" description="Peptidoglycan beta-N-acetylmuramidase NamZ N-terminal" evidence="1">
    <location>
        <begin position="23"/>
        <end position="232"/>
    </location>
</feature>
<organism evidence="3 6">
    <name type="scientific">Sorangium cellulosum</name>
    <name type="common">Polyangium cellulosum</name>
    <dbReference type="NCBI Taxonomy" id="56"/>
    <lineage>
        <taxon>Bacteria</taxon>
        <taxon>Pseudomonadati</taxon>
        <taxon>Myxococcota</taxon>
        <taxon>Polyangia</taxon>
        <taxon>Polyangiales</taxon>
        <taxon>Polyangiaceae</taxon>
        <taxon>Sorangium</taxon>
    </lineage>
</organism>
<dbReference type="Proteomes" id="UP000075604">
    <property type="component" value="Unassembled WGS sequence"/>
</dbReference>
<protein>
    <recommendedName>
        <fullName evidence="7">DUF1343 domain-containing protein</fullName>
    </recommendedName>
</protein>
<dbReference type="EMBL" id="JELX01003974">
    <property type="protein sequence ID" value="KYF50784.1"/>
    <property type="molecule type" value="Genomic_DNA"/>
</dbReference>
<evidence type="ECO:0000313" key="6">
    <source>
        <dbReference type="Proteomes" id="UP000075604"/>
    </source>
</evidence>
<evidence type="ECO:0000259" key="1">
    <source>
        <dbReference type="Pfam" id="PF07075"/>
    </source>
</evidence>
<dbReference type="PANTHER" id="PTHR42915:SF1">
    <property type="entry name" value="PEPTIDOGLYCAN BETA-N-ACETYLMURAMIDASE NAMZ"/>
    <property type="match status" value="1"/>
</dbReference>
<dbReference type="InterPro" id="IPR048502">
    <property type="entry name" value="NamZ_N"/>
</dbReference>
<reference evidence="5 6" key="1">
    <citation type="submission" date="2014-02" db="EMBL/GenBank/DDBJ databases">
        <title>The small core and large imbalanced accessory genome model reveals a collaborative survival strategy of Sorangium cellulosum strains in nature.</title>
        <authorList>
            <person name="Han K."/>
            <person name="Peng R."/>
            <person name="Blom J."/>
            <person name="Li Y.-Z."/>
        </authorList>
    </citation>
    <scope>NUCLEOTIDE SEQUENCE [LARGE SCALE GENOMIC DNA]</scope>
    <source>
        <strain evidence="4 5">So0007-03</strain>
        <strain evidence="3 6">So0157-18</strain>
    </source>
</reference>